<reference evidence="2" key="3">
    <citation type="submission" date="2018-07" db="EMBL/GenBank/DDBJ databases">
        <title>WGS assembly of Glycine max.</title>
        <authorList>
            <person name="Schmutz J."/>
            <person name="Cannon S."/>
            <person name="Schlueter J."/>
            <person name="Ma J."/>
            <person name="Mitros T."/>
            <person name="Nelson W."/>
            <person name="Hyten D."/>
            <person name="Song Q."/>
            <person name="Thelen J."/>
            <person name="Cheng J."/>
            <person name="Xu D."/>
            <person name="Hellsten U."/>
            <person name="May G."/>
            <person name="Yu Y."/>
            <person name="Sakurai T."/>
            <person name="Umezawa T."/>
            <person name="Bhattacharyya M."/>
            <person name="Sandhu D."/>
            <person name="Valliyodan B."/>
            <person name="Lindquist E."/>
            <person name="Peto M."/>
            <person name="Grant D."/>
            <person name="Shu S."/>
            <person name="Goodstein D."/>
            <person name="Barry K."/>
            <person name="Futrell-Griggs M."/>
            <person name="Abernathy B."/>
            <person name="Du J."/>
            <person name="Tian Z."/>
            <person name="Zhu L."/>
            <person name="Gill N."/>
            <person name="Joshi T."/>
            <person name="Libault M."/>
            <person name="Sethuraman A."/>
            <person name="Zhang X."/>
            <person name="Shinozaki K."/>
            <person name="Nguyen H."/>
            <person name="Wing R."/>
            <person name="Cregan P."/>
            <person name="Specht J."/>
            <person name="Grimwood J."/>
            <person name="Rokhsar D."/>
            <person name="Stacey G."/>
            <person name="Shoemaker R."/>
            <person name="Jackson S."/>
        </authorList>
    </citation>
    <scope>NUCLEOTIDE SEQUENCE</scope>
    <source>
        <tissue evidence="2">Callus</tissue>
    </source>
</reference>
<protein>
    <submittedName>
        <fullName evidence="2 3">Uncharacterized protein</fullName>
    </submittedName>
</protein>
<feature type="compositionally biased region" description="Basic residues" evidence="1">
    <location>
        <begin position="1"/>
        <end position="10"/>
    </location>
</feature>
<feature type="region of interest" description="Disordered" evidence="1">
    <location>
        <begin position="286"/>
        <end position="363"/>
    </location>
</feature>
<dbReference type="EnsemblPlants" id="KRG90179">
    <property type="protein sequence ID" value="KRG90179"/>
    <property type="gene ID" value="GLYMA_20G073600"/>
</dbReference>
<evidence type="ECO:0000313" key="4">
    <source>
        <dbReference type="Proteomes" id="UP000008827"/>
    </source>
</evidence>
<keyword evidence="4" id="KW-1185">Reference proteome</keyword>
<proteinExistence type="predicted"/>
<dbReference type="Gramene" id="KRG90179">
    <property type="protein sequence ID" value="KRG90179"/>
    <property type="gene ID" value="GLYMA_20G073600"/>
</dbReference>
<feature type="compositionally biased region" description="Polar residues" evidence="1">
    <location>
        <begin position="322"/>
        <end position="331"/>
    </location>
</feature>
<evidence type="ECO:0000256" key="1">
    <source>
        <dbReference type="SAM" id="MobiDB-lite"/>
    </source>
</evidence>
<dbReference type="Proteomes" id="UP000008827">
    <property type="component" value="Chromosome 20"/>
</dbReference>
<sequence length="710" mass="82075">MHVNMSKHGRERVTLEEVSRGGREKKGQEEANGKDKHKMEGNHVDTKTKQFQQKKEATSYAKILMTEGNHVDTKTKQFQQKKEATSYAKILMTEGRNTTPGRFLRNSSLTGAVSHSSVQLNINVEEKTWLRNTWVGRLKNLALFDRMVDDFMWNGGEDITLKYIGDDMILLMGLTKTRATQMAKELRIGYRLVWLLSWGIPLHAWDMEHIRQIMMAIGEVVEVDDEMDELHRLDRARILVKTPWQPLIQHKVSAWINGCKYLGRSFIGSLEEISSDDNESEIGTQMAIEEEDIPPSTDGDEQSQRNTEERQTEGQNRHKEPQVNNQESLTRAQEWVTFDTCSGQKQVDRSNHRPDKKPHDGINNIGCDGPLMCLSKNTLHDKNEGAEGNVKCEQKNPKHVEKVYSRSRRCRKQMEHGYTVGLLKKSNIKAHKEVSNVIDKRDEYSLEMKGSGLEKLTEMKEMDKVEHPAQDPLQNNSLEMCDQTMEAKSQWNMVQNLGVTSGQGYTSVLTKLLCMEERETKEQLDKYVCHALWGDTEVKWELQPTINRAGGLLCLGNENSFRLDRKISGQGFIYIEGIWKRNLWEKIRQLRDLSPGVLWCILGDFNSIMRQEERVGLSQRGEIDSNMEDFNEWIEDLQVEDVPSVGRKFTWYKPNVTTKSRLDRFIVSAEWLRKWQGTTQFILERNFSDHCPVVLKSEVVDWGPQPFKIR</sequence>
<evidence type="ECO:0000313" key="2">
    <source>
        <dbReference type="EMBL" id="KRG90179.1"/>
    </source>
</evidence>
<reference evidence="3" key="2">
    <citation type="submission" date="2018-02" db="UniProtKB">
        <authorList>
            <consortium name="EnsemblPlants"/>
        </authorList>
    </citation>
    <scope>IDENTIFICATION</scope>
    <source>
        <strain evidence="3">Williams 82</strain>
    </source>
</reference>
<dbReference type="PANTHER" id="PTHR33710:SF64">
    <property type="entry name" value="ENDONUCLEASE_EXONUCLEASE_PHOSPHATASE DOMAIN-CONTAINING PROTEIN"/>
    <property type="match status" value="1"/>
</dbReference>
<dbReference type="Gene3D" id="3.60.10.10">
    <property type="entry name" value="Endonuclease/exonuclease/phosphatase"/>
    <property type="match status" value="1"/>
</dbReference>
<feature type="compositionally biased region" description="Basic and acidic residues" evidence="1">
    <location>
        <begin position="346"/>
        <end position="360"/>
    </location>
</feature>
<gene>
    <name evidence="2" type="ORF">GLYMA_20G073600</name>
</gene>
<dbReference type="AlphaFoldDB" id="A0A0R0EJG9"/>
<dbReference type="InterPro" id="IPR036691">
    <property type="entry name" value="Endo/exonu/phosph_ase_sf"/>
</dbReference>
<evidence type="ECO:0000313" key="3">
    <source>
        <dbReference type="EnsemblPlants" id="KRG90179"/>
    </source>
</evidence>
<feature type="compositionally biased region" description="Basic and acidic residues" evidence="1">
    <location>
        <begin position="11"/>
        <end position="53"/>
    </location>
</feature>
<dbReference type="InParanoid" id="A0A0R0EJG9"/>
<feature type="compositionally biased region" description="Acidic residues" evidence="1">
    <location>
        <begin position="288"/>
        <end position="301"/>
    </location>
</feature>
<name>A0A0R0EJG9_SOYBN</name>
<feature type="region of interest" description="Disordered" evidence="1">
    <location>
        <begin position="1"/>
        <end position="53"/>
    </location>
</feature>
<dbReference type="EMBL" id="CM000853">
    <property type="protein sequence ID" value="KRG90179.1"/>
    <property type="molecule type" value="Genomic_DNA"/>
</dbReference>
<organism evidence="2">
    <name type="scientific">Glycine max</name>
    <name type="common">Soybean</name>
    <name type="synonym">Glycine hispida</name>
    <dbReference type="NCBI Taxonomy" id="3847"/>
    <lineage>
        <taxon>Eukaryota</taxon>
        <taxon>Viridiplantae</taxon>
        <taxon>Streptophyta</taxon>
        <taxon>Embryophyta</taxon>
        <taxon>Tracheophyta</taxon>
        <taxon>Spermatophyta</taxon>
        <taxon>Magnoliopsida</taxon>
        <taxon>eudicotyledons</taxon>
        <taxon>Gunneridae</taxon>
        <taxon>Pentapetalae</taxon>
        <taxon>rosids</taxon>
        <taxon>fabids</taxon>
        <taxon>Fabales</taxon>
        <taxon>Fabaceae</taxon>
        <taxon>Papilionoideae</taxon>
        <taxon>50 kb inversion clade</taxon>
        <taxon>NPAAA clade</taxon>
        <taxon>indigoferoid/millettioid clade</taxon>
        <taxon>Phaseoleae</taxon>
        <taxon>Glycine</taxon>
        <taxon>Glycine subgen. Soja</taxon>
    </lineage>
</organism>
<dbReference type="PANTHER" id="PTHR33710">
    <property type="entry name" value="BNAC02G09200D PROTEIN"/>
    <property type="match status" value="1"/>
</dbReference>
<dbReference type="SUPFAM" id="SSF56219">
    <property type="entry name" value="DNase I-like"/>
    <property type="match status" value="1"/>
</dbReference>
<feature type="compositionally biased region" description="Basic and acidic residues" evidence="1">
    <location>
        <begin position="302"/>
        <end position="321"/>
    </location>
</feature>
<reference evidence="2 3" key="1">
    <citation type="journal article" date="2010" name="Nature">
        <title>Genome sequence of the palaeopolyploid soybean.</title>
        <authorList>
            <person name="Schmutz J."/>
            <person name="Cannon S.B."/>
            <person name="Schlueter J."/>
            <person name="Ma J."/>
            <person name="Mitros T."/>
            <person name="Nelson W."/>
            <person name="Hyten D.L."/>
            <person name="Song Q."/>
            <person name="Thelen J.J."/>
            <person name="Cheng J."/>
            <person name="Xu D."/>
            <person name="Hellsten U."/>
            <person name="May G.D."/>
            <person name="Yu Y."/>
            <person name="Sakurai T."/>
            <person name="Umezawa T."/>
            <person name="Bhattacharyya M.K."/>
            <person name="Sandhu D."/>
            <person name="Valliyodan B."/>
            <person name="Lindquist E."/>
            <person name="Peto M."/>
            <person name="Grant D."/>
            <person name="Shu S."/>
            <person name="Goodstein D."/>
            <person name="Barry K."/>
            <person name="Futrell-Griggs M."/>
            <person name="Abernathy B."/>
            <person name="Du J."/>
            <person name="Tian Z."/>
            <person name="Zhu L."/>
            <person name="Gill N."/>
            <person name="Joshi T."/>
            <person name="Libault M."/>
            <person name="Sethuraman A."/>
            <person name="Zhang X.-C."/>
            <person name="Shinozaki K."/>
            <person name="Nguyen H.T."/>
            <person name="Wing R.A."/>
            <person name="Cregan P."/>
            <person name="Specht J."/>
            <person name="Grimwood J."/>
            <person name="Rokhsar D."/>
            <person name="Stacey G."/>
            <person name="Shoemaker R.C."/>
            <person name="Jackson S.A."/>
        </authorList>
    </citation>
    <scope>NUCLEOTIDE SEQUENCE</scope>
    <source>
        <strain evidence="3">cv. Williams 82</strain>
        <tissue evidence="2">Callus</tissue>
    </source>
</reference>
<accession>A0A0R0EJG9</accession>